<evidence type="ECO:0000256" key="1">
    <source>
        <dbReference type="ARBA" id="ARBA00000552"/>
    </source>
</evidence>
<dbReference type="InterPro" id="IPR027449">
    <property type="entry name" value="KduI_N"/>
</dbReference>
<dbReference type="InterPro" id="IPR007045">
    <property type="entry name" value="KduI"/>
</dbReference>
<feature type="binding site" evidence="7">
    <location>
        <position position="199"/>
    </location>
    <ligand>
        <name>Zn(2+)</name>
        <dbReference type="ChEBI" id="CHEBI:29105"/>
    </ligand>
</feature>
<dbReference type="PANTHER" id="PTHR38461:SF1">
    <property type="entry name" value="4-DEOXY-L-THREO-5-HEXOSULOSE-URONATE KETOL-ISOMERASE"/>
    <property type="match status" value="1"/>
</dbReference>
<evidence type="ECO:0000256" key="3">
    <source>
        <dbReference type="ARBA" id="ARBA00008086"/>
    </source>
</evidence>
<feature type="binding site" evidence="7">
    <location>
        <position position="201"/>
    </location>
    <ligand>
        <name>Zn(2+)</name>
        <dbReference type="ChEBI" id="CHEBI:29105"/>
    </ligand>
</feature>
<reference evidence="8 9" key="1">
    <citation type="submission" date="2018-02" db="EMBL/GenBank/DDBJ databases">
        <title>Whole genome sequencing of endophytic bacterium.</title>
        <authorList>
            <person name="Eedara R."/>
            <person name="Podile A.R."/>
        </authorList>
    </citation>
    <scope>NUCLEOTIDE SEQUENCE [LARGE SCALE GENOMIC DNA]</scope>
    <source>
        <strain evidence="8 9">RP1T</strain>
    </source>
</reference>
<accession>A0A2S9QAF5</accession>
<comment type="cofactor">
    <cofactor evidence="7">
        <name>Zn(2+)</name>
        <dbReference type="ChEBI" id="CHEBI:29105"/>
    </cofactor>
    <text evidence="7">Binds 1 zinc ion per subunit.</text>
</comment>
<dbReference type="GO" id="GO:0019698">
    <property type="term" value="P:D-galacturonate catabolic process"/>
    <property type="evidence" value="ECO:0007669"/>
    <property type="project" value="TreeGrafter"/>
</dbReference>
<name>A0A2S9QAF5_9HYPH</name>
<dbReference type="Gene3D" id="2.60.120.10">
    <property type="entry name" value="Jelly Rolls"/>
    <property type="match status" value="1"/>
</dbReference>
<dbReference type="CDD" id="cd20294">
    <property type="entry name" value="cupin_KduI_N"/>
    <property type="match status" value="1"/>
</dbReference>
<dbReference type="Gene3D" id="2.60.120.520">
    <property type="entry name" value="pectin degrading enzyme 5-keto 4- deoxyuronate isomerase, domain 1"/>
    <property type="match status" value="1"/>
</dbReference>
<organism evidence="8 9">
    <name type="scientific">Labrys okinawensis</name>
    <dbReference type="NCBI Taxonomy" id="346911"/>
    <lineage>
        <taxon>Bacteria</taxon>
        <taxon>Pseudomonadati</taxon>
        <taxon>Pseudomonadota</taxon>
        <taxon>Alphaproteobacteria</taxon>
        <taxon>Hyphomicrobiales</taxon>
        <taxon>Xanthobacteraceae</taxon>
        <taxon>Labrys</taxon>
    </lineage>
</organism>
<dbReference type="CDD" id="cd20491">
    <property type="entry name" value="cupin_KduI_C"/>
    <property type="match status" value="1"/>
</dbReference>
<evidence type="ECO:0000256" key="5">
    <source>
        <dbReference type="ARBA" id="ARBA00022833"/>
    </source>
</evidence>
<evidence type="ECO:0000256" key="7">
    <source>
        <dbReference type="HAMAP-Rule" id="MF_00687"/>
    </source>
</evidence>
<dbReference type="EC" id="5.3.1.17" evidence="7"/>
<dbReference type="UniPathway" id="UPA00545">
    <property type="reaction ID" value="UER00826"/>
</dbReference>
<dbReference type="GO" id="GO:0045490">
    <property type="term" value="P:pectin catabolic process"/>
    <property type="evidence" value="ECO:0007669"/>
    <property type="project" value="UniProtKB-UniRule"/>
</dbReference>
<evidence type="ECO:0000256" key="2">
    <source>
        <dbReference type="ARBA" id="ARBA00005148"/>
    </source>
</evidence>
<dbReference type="SUPFAM" id="SSF51182">
    <property type="entry name" value="RmlC-like cupins"/>
    <property type="match status" value="1"/>
</dbReference>
<keyword evidence="5 7" id="KW-0862">Zinc</keyword>
<evidence type="ECO:0000313" key="9">
    <source>
        <dbReference type="Proteomes" id="UP000237682"/>
    </source>
</evidence>
<gene>
    <name evidence="7" type="primary">kduI</name>
    <name evidence="8" type="ORF">C5L14_18975</name>
</gene>
<protein>
    <recommendedName>
        <fullName evidence="7">4-deoxy-L-threo-5-hexosulose-uronate ketol-isomerase</fullName>
        <ecNumber evidence="7">5.3.1.17</ecNumber>
    </recommendedName>
    <alternativeName>
        <fullName evidence="7">5-keto-4-deoxyuronate isomerase</fullName>
    </alternativeName>
    <alternativeName>
        <fullName evidence="7">DKI isomerase</fullName>
    </alternativeName>
</protein>
<comment type="function">
    <text evidence="7">Catalyzes the isomerization of 5-dehydro-4-deoxy-D-glucuronate to 3-deoxy-D-glycero-2,5-hexodiulosonate.</text>
</comment>
<evidence type="ECO:0000313" key="8">
    <source>
        <dbReference type="EMBL" id="PRH86315.1"/>
    </source>
</evidence>
<evidence type="ECO:0000256" key="6">
    <source>
        <dbReference type="ARBA" id="ARBA00023235"/>
    </source>
</evidence>
<evidence type="ECO:0000256" key="4">
    <source>
        <dbReference type="ARBA" id="ARBA00022723"/>
    </source>
</evidence>
<sequence>MSCQSLEIRHASHPEAVKSLDTQGLRREFLIPDLFAAGRIKLVYSHVERMIIGGACPVDAPLALQTPKEVGQSSFLARRELGIVNIGGPGIVRVDGEAHDIGTREALYVGMGAGEVVFEVSDGAAPPRFYLLSAPAHRSCPTRRIDASVGRILELGDKSTANERSIHQMLIPGAVDSCQLVFGMTTLAPGSVWNTMPCHTHDRRNEVYLYFDLAPDARVFHFMGEPQETRHLVVGEGDAVISPPWSIHSGVGTGAYTFIWAMAGDNQDYADMDMVATADLR</sequence>
<dbReference type="GO" id="GO:0008697">
    <property type="term" value="F:4-deoxy-L-threo-5-hexosulose-uronate ketol-isomerase activity"/>
    <property type="evidence" value="ECO:0007669"/>
    <property type="project" value="UniProtKB-UniRule"/>
</dbReference>
<keyword evidence="4 7" id="KW-0479">Metal-binding</keyword>
<dbReference type="GO" id="GO:0008270">
    <property type="term" value="F:zinc ion binding"/>
    <property type="evidence" value="ECO:0007669"/>
    <property type="project" value="UniProtKB-UniRule"/>
</dbReference>
<feature type="binding site" evidence="7">
    <location>
        <position position="206"/>
    </location>
    <ligand>
        <name>Zn(2+)</name>
        <dbReference type="ChEBI" id="CHEBI:29105"/>
    </ligand>
</feature>
<comment type="pathway">
    <text evidence="2 7">Glycan metabolism; pectin degradation; 2-dehydro-3-deoxy-D-gluconate from pectin: step 4/5.</text>
</comment>
<dbReference type="Proteomes" id="UP000237682">
    <property type="component" value="Unassembled WGS sequence"/>
</dbReference>
<proteinExistence type="inferred from homology"/>
<comment type="similarity">
    <text evidence="3 7">Belongs to the KduI family.</text>
</comment>
<keyword evidence="9" id="KW-1185">Reference proteome</keyword>
<dbReference type="Pfam" id="PF04962">
    <property type="entry name" value="KduI"/>
    <property type="match status" value="1"/>
</dbReference>
<dbReference type="HAMAP" id="MF_00687">
    <property type="entry name" value="KduI"/>
    <property type="match status" value="1"/>
</dbReference>
<dbReference type="InterPro" id="IPR021120">
    <property type="entry name" value="KduI/IolB_isomerase"/>
</dbReference>
<dbReference type="PANTHER" id="PTHR38461">
    <property type="entry name" value="4-DEOXY-L-THREO-5-HEXOSULOSE-URONATE KETOL-ISOMERASE"/>
    <property type="match status" value="1"/>
</dbReference>
<dbReference type="RefSeq" id="WP_105863609.1">
    <property type="nucleotide sequence ID" value="NZ_PUEJ01000006.1"/>
</dbReference>
<dbReference type="PIRSF" id="PIRSF006625">
    <property type="entry name" value="KduI"/>
    <property type="match status" value="1"/>
</dbReference>
<keyword evidence="6 7" id="KW-0413">Isomerase</keyword>
<dbReference type="AlphaFoldDB" id="A0A2S9QAF5"/>
<dbReference type="GO" id="GO:0042840">
    <property type="term" value="P:D-glucuronate catabolic process"/>
    <property type="evidence" value="ECO:0007669"/>
    <property type="project" value="TreeGrafter"/>
</dbReference>
<dbReference type="InterPro" id="IPR014710">
    <property type="entry name" value="RmlC-like_jellyroll"/>
</dbReference>
<dbReference type="EMBL" id="PUEJ01000006">
    <property type="protein sequence ID" value="PRH86315.1"/>
    <property type="molecule type" value="Genomic_DNA"/>
</dbReference>
<dbReference type="OrthoDB" id="9770644at2"/>
<feature type="binding site" evidence="7">
    <location>
        <position position="248"/>
    </location>
    <ligand>
        <name>Zn(2+)</name>
        <dbReference type="ChEBI" id="CHEBI:29105"/>
    </ligand>
</feature>
<dbReference type="InterPro" id="IPR011051">
    <property type="entry name" value="RmlC_Cupin_sf"/>
</dbReference>
<comment type="caution">
    <text evidence="8">The sequence shown here is derived from an EMBL/GenBank/DDBJ whole genome shotgun (WGS) entry which is preliminary data.</text>
</comment>
<comment type="catalytic activity">
    <reaction evidence="1 7">
        <text>5-dehydro-4-deoxy-D-glucuronate = 3-deoxy-D-glycero-2,5-hexodiulosonate</text>
        <dbReference type="Rhea" id="RHEA:23896"/>
        <dbReference type="ChEBI" id="CHEBI:17117"/>
        <dbReference type="ChEBI" id="CHEBI:29071"/>
        <dbReference type="EC" id="5.3.1.17"/>
    </reaction>
</comment>
<dbReference type="NCBIfam" id="NF002091">
    <property type="entry name" value="PRK00924.1"/>
    <property type="match status" value="1"/>
</dbReference>